<dbReference type="CDD" id="cd17352">
    <property type="entry name" value="MFS_MCT_SLC16"/>
    <property type="match status" value="1"/>
</dbReference>
<dbReference type="EMBL" id="JAZGQO010000001">
    <property type="protein sequence ID" value="KAK6195380.1"/>
    <property type="molecule type" value="Genomic_DNA"/>
</dbReference>
<gene>
    <name evidence="4" type="ORF">SNE40_000825</name>
</gene>
<feature type="transmembrane region" description="Helical" evidence="2">
    <location>
        <begin position="318"/>
        <end position="340"/>
    </location>
</feature>
<dbReference type="GO" id="GO:0016020">
    <property type="term" value="C:membrane"/>
    <property type="evidence" value="ECO:0007669"/>
    <property type="project" value="UniProtKB-SubCell"/>
</dbReference>
<dbReference type="InterPro" id="IPR011701">
    <property type="entry name" value="MFS"/>
</dbReference>
<sequence>MPIDTGWAWMTVVGCFGMHILAVGGIKSFGVLFVEFEHRFATTSRALASVQAVTTTFMMGMCPVSNALSTKFGCRRIVFIGGIFMGLGFVLSSFVPSYQWLYLTYGVISGFGFGLSYAPCIVFVGHHFKKYRALANGLSVSGSGVGTFLFPICINKFVVWYGLGGALLLLGGIMLNCCVCAMLFRPISSYKDRKISKKVLKSASGNHPNEAKDVLLEKLEQNGSRNNIHNAEEMSELNGTVKNNALTSDATKILSKPDEGQQLLDSKTKASPIFDWKLLTNPVFLVFLTSTAIANFAYPNIFIMVPSYGEEIGLDKAAGALMVSIIGISDLVGRIFFGWFSDLRLVPRKYEFMFTMGISGVLSLILPFVKGYEALMAYCSTYGFFAGAYIALIAVVLVDTLGIEKLSGAFGFVGFGMTIGLLGGPPIVGSLRDDTGSWDNSFIFAAVIAIVGAMIILLEPLAQRYINKRSIKKENEI</sequence>
<dbReference type="Pfam" id="PF07690">
    <property type="entry name" value="MFS_1"/>
    <property type="match status" value="1"/>
</dbReference>
<accession>A0AAN8KEM4</accession>
<dbReference type="GO" id="GO:0008028">
    <property type="term" value="F:monocarboxylic acid transmembrane transporter activity"/>
    <property type="evidence" value="ECO:0007669"/>
    <property type="project" value="TreeGrafter"/>
</dbReference>
<evidence type="ECO:0000256" key="1">
    <source>
        <dbReference type="ARBA" id="ARBA00004141"/>
    </source>
</evidence>
<dbReference type="InterPro" id="IPR020846">
    <property type="entry name" value="MFS_dom"/>
</dbReference>
<feature type="transmembrane region" description="Helical" evidence="2">
    <location>
        <begin position="441"/>
        <end position="462"/>
    </location>
</feature>
<dbReference type="InterPro" id="IPR050327">
    <property type="entry name" value="Proton-linked_MCT"/>
</dbReference>
<evidence type="ECO:0000313" key="5">
    <source>
        <dbReference type="Proteomes" id="UP001347796"/>
    </source>
</evidence>
<dbReference type="AlphaFoldDB" id="A0AAN8KEM4"/>
<feature type="transmembrane region" description="Helical" evidence="2">
    <location>
        <begin position="375"/>
        <end position="398"/>
    </location>
</feature>
<comment type="subcellular location">
    <subcellularLocation>
        <location evidence="1">Membrane</location>
        <topology evidence="1">Multi-pass membrane protein</topology>
    </subcellularLocation>
</comment>
<dbReference type="PROSITE" id="PS50850">
    <property type="entry name" value="MFS"/>
    <property type="match status" value="1"/>
</dbReference>
<comment type="caution">
    <text evidence="4">The sequence shown here is derived from an EMBL/GenBank/DDBJ whole genome shotgun (WGS) entry which is preliminary data.</text>
</comment>
<feature type="domain" description="Major facilitator superfamily (MFS) profile" evidence="3">
    <location>
        <begin position="283"/>
        <end position="477"/>
    </location>
</feature>
<keyword evidence="2" id="KW-1133">Transmembrane helix</keyword>
<protein>
    <recommendedName>
        <fullName evidence="3">Major facilitator superfamily (MFS) profile domain-containing protein</fullName>
    </recommendedName>
</protein>
<feature type="transmembrane region" description="Helical" evidence="2">
    <location>
        <begin position="278"/>
        <end position="298"/>
    </location>
</feature>
<name>A0AAN8KEM4_PATCE</name>
<keyword evidence="2" id="KW-0472">Membrane</keyword>
<reference evidence="4 5" key="1">
    <citation type="submission" date="2024-01" db="EMBL/GenBank/DDBJ databases">
        <title>The genome of the rayed Mediterranean limpet Patella caerulea (Linnaeus, 1758).</title>
        <authorList>
            <person name="Anh-Thu Weber A."/>
            <person name="Halstead-Nussloch G."/>
        </authorList>
    </citation>
    <scope>NUCLEOTIDE SEQUENCE [LARGE SCALE GENOMIC DNA]</scope>
    <source>
        <strain evidence="4">AATW-2023a</strain>
        <tissue evidence="4">Whole specimen</tissue>
    </source>
</reference>
<dbReference type="InterPro" id="IPR036259">
    <property type="entry name" value="MFS_trans_sf"/>
</dbReference>
<evidence type="ECO:0000313" key="4">
    <source>
        <dbReference type="EMBL" id="KAK6195380.1"/>
    </source>
</evidence>
<keyword evidence="5" id="KW-1185">Reference proteome</keyword>
<dbReference type="Proteomes" id="UP001347796">
    <property type="component" value="Unassembled WGS sequence"/>
</dbReference>
<feature type="transmembrane region" description="Helical" evidence="2">
    <location>
        <begin position="102"/>
        <end position="124"/>
    </location>
</feature>
<feature type="transmembrane region" description="Helical" evidence="2">
    <location>
        <begin position="7"/>
        <end position="26"/>
    </location>
</feature>
<feature type="transmembrane region" description="Helical" evidence="2">
    <location>
        <begin position="352"/>
        <end position="369"/>
    </location>
</feature>
<dbReference type="PANTHER" id="PTHR11360:SF284">
    <property type="entry name" value="EG:103B4.3 PROTEIN-RELATED"/>
    <property type="match status" value="1"/>
</dbReference>
<feature type="transmembrane region" description="Helical" evidence="2">
    <location>
        <begin position="46"/>
        <end position="65"/>
    </location>
</feature>
<dbReference type="SUPFAM" id="SSF103473">
    <property type="entry name" value="MFS general substrate transporter"/>
    <property type="match status" value="1"/>
</dbReference>
<dbReference type="Gene3D" id="1.20.1250.20">
    <property type="entry name" value="MFS general substrate transporter like domains"/>
    <property type="match status" value="2"/>
</dbReference>
<organism evidence="4 5">
    <name type="scientific">Patella caerulea</name>
    <name type="common">Rayed Mediterranean limpet</name>
    <dbReference type="NCBI Taxonomy" id="87958"/>
    <lineage>
        <taxon>Eukaryota</taxon>
        <taxon>Metazoa</taxon>
        <taxon>Spiralia</taxon>
        <taxon>Lophotrochozoa</taxon>
        <taxon>Mollusca</taxon>
        <taxon>Gastropoda</taxon>
        <taxon>Patellogastropoda</taxon>
        <taxon>Patelloidea</taxon>
        <taxon>Patellidae</taxon>
        <taxon>Patella</taxon>
    </lineage>
</organism>
<feature type="transmembrane region" description="Helical" evidence="2">
    <location>
        <begin position="158"/>
        <end position="184"/>
    </location>
</feature>
<keyword evidence="2" id="KW-0812">Transmembrane</keyword>
<evidence type="ECO:0000256" key="2">
    <source>
        <dbReference type="SAM" id="Phobius"/>
    </source>
</evidence>
<dbReference type="PANTHER" id="PTHR11360">
    <property type="entry name" value="MONOCARBOXYLATE TRANSPORTER"/>
    <property type="match status" value="1"/>
</dbReference>
<feature type="transmembrane region" description="Helical" evidence="2">
    <location>
        <begin position="133"/>
        <end position="152"/>
    </location>
</feature>
<proteinExistence type="predicted"/>
<evidence type="ECO:0000259" key="3">
    <source>
        <dbReference type="PROSITE" id="PS50850"/>
    </source>
</evidence>
<feature type="transmembrane region" description="Helical" evidence="2">
    <location>
        <begin position="410"/>
        <end position="429"/>
    </location>
</feature>
<feature type="transmembrane region" description="Helical" evidence="2">
    <location>
        <begin position="77"/>
        <end position="96"/>
    </location>
</feature>